<dbReference type="GO" id="GO:0016787">
    <property type="term" value="F:hydrolase activity"/>
    <property type="evidence" value="ECO:0007669"/>
    <property type="project" value="UniProtKB-KW"/>
</dbReference>
<evidence type="ECO:0000259" key="5">
    <source>
        <dbReference type="PROSITE" id="PS51462"/>
    </source>
</evidence>
<keyword evidence="7" id="KW-1185">Reference proteome</keyword>
<gene>
    <name evidence="6" type="ORF">P775_27980</name>
</gene>
<dbReference type="Pfam" id="PF00293">
    <property type="entry name" value="NUDIX"/>
    <property type="match status" value="1"/>
</dbReference>
<evidence type="ECO:0000256" key="3">
    <source>
        <dbReference type="ARBA" id="ARBA00022842"/>
    </source>
</evidence>
<protein>
    <recommendedName>
        <fullName evidence="5">Nudix hydrolase domain-containing protein</fullName>
    </recommendedName>
</protein>
<sequence>MLAVVLRGAAVLLVRRRNPPDAGLWGYPGGKIDRGETLEEAALRELREETGVTARMRAPLGHLDIAAEGFRFRLHIALCDYVAGMACAADDVDAACWYPARDVIAGRLLASRDVDRICLRAAATLS</sequence>
<name>A0A2G8QWY9_9RHOB</name>
<comment type="similarity">
    <text evidence="4">Belongs to the Nudix hydrolase family.</text>
</comment>
<evidence type="ECO:0000313" key="7">
    <source>
        <dbReference type="Proteomes" id="UP000231259"/>
    </source>
</evidence>
<dbReference type="InterPro" id="IPR015797">
    <property type="entry name" value="NUDIX_hydrolase-like_dom_sf"/>
</dbReference>
<dbReference type="Proteomes" id="UP000231259">
    <property type="component" value="Unassembled WGS sequence"/>
</dbReference>
<accession>A0A2G8QWY9</accession>
<dbReference type="PRINTS" id="PR00502">
    <property type="entry name" value="NUDIXFAMILY"/>
</dbReference>
<proteinExistence type="inferred from homology"/>
<dbReference type="EMBL" id="AWWI01000182">
    <property type="protein sequence ID" value="PIL13806.1"/>
    <property type="molecule type" value="Genomic_DNA"/>
</dbReference>
<dbReference type="PROSITE" id="PS00893">
    <property type="entry name" value="NUDIX_BOX"/>
    <property type="match status" value="1"/>
</dbReference>
<reference evidence="6 7" key="1">
    <citation type="submission" date="2013-09" db="EMBL/GenBank/DDBJ databases">
        <title>Genome sequencing of Phaeobacter antarcticus sp. nov. SM1211.</title>
        <authorList>
            <person name="Zhang X.-Y."/>
            <person name="Liu C."/>
            <person name="Chen X.-L."/>
            <person name="Xie B.-B."/>
            <person name="Qin Q.-L."/>
            <person name="Rong J.-C."/>
            <person name="Zhang Y.-Z."/>
        </authorList>
    </citation>
    <scope>NUCLEOTIDE SEQUENCE [LARGE SCALE GENOMIC DNA]</scope>
    <source>
        <strain evidence="6 7">SM1211</strain>
    </source>
</reference>
<dbReference type="Gene3D" id="3.90.79.10">
    <property type="entry name" value="Nucleoside Triphosphate Pyrophosphohydrolase"/>
    <property type="match status" value="1"/>
</dbReference>
<dbReference type="AlphaFoldDB" id="A0A2G8QWY9"/>
<evidence type="ECO:0000256" key="4">
    <source>
        <dbReference type="RuleBase" id="RU003476"/>
    </source>
</evidence>
<dbReference type="InterPro" id="IPR020476">
    <property type="entry name" value="Nudix_hydrolase"/>
</dbReference>
<keyword evidence="3" id="KW-0460">Magnesium</keyword>
<feature type="domain" description="Nudix hydrolase" evidence="5">
    <location>
        <begin position="1"/>
        <end position="122"/>
    </location>
</feature>
<dbReference type="InterPro" id="IPR020084">
    <property type="entry name" value="NUDIX_hydrolase_CS"/>
</dbReference>
<dbReference type="PANTHER" id="PTHR43222">
    <property type="entry name" value="NUDIX HYDROLASE 23"/>
    <property type="match status" value="1"/>
</dbReference>
<evidence type="ECO:0000313" key="6">
    <source>
        <dbReference type="EMBL" id="PIL13806.1"/>
    </source>
</evidence>
<comment type="cofactor">
    <cofactor evidence="1">
        <name>Mg(2+)</name>
        <dbReference type="ChEBI" id="CHEBI:18420"/>
    </cofactor>
</comment>
<evidence type="ECO:0000256" key="1">
    <source>
        <dbReference type="ARBA" id="ARBA00001946"/>
    </source>
</evidence>
<dbReference type="SUPFAM" id="SSF55811">
    <property type="entry name" value="Nudix"/>
    <property type="match status" value="1"/>
</dbReference>
<dbReference type="InterPro" id="IPR000086">
    <property type="entry name" value="NUDIX_hydrolase_dom"/>
</dbReference>
<organism evidence="6 7">
    <name type="scientific">Puniceibacterium antarcticum</name>
    <dbReference type="NCBI Taxonomy" id="1206336"/>
    <lineage>
        <taxon>Bacteria</taxon>
        <taxon>Pseudomonadati</taxon>
        <taxon>Pseudomonadota</taxon>
        <taxon>Alphaproteobacteria</taxon>
        <taxon>Rhodobacterales</taxon>
        <taxon>Paracoccaceae</taxon>
        <taxon>Puniceibacterium</taxon>
    </lineage>
</organism>
<dbReference type="PANTHER" id="PTHR43222:SF2">
    <property type="entry name" value="NUDIX HYDROLASE 23, CHLOROPLASTIC"/>
    <property type="match status" value="1"/>
</dbReference>
<dbReference type="PROSITE" id="PS51462">
    <property type="entry name" value="NUDIX"/>
    <property type="match status" value="1"/>
</dbReference>
<evidence type="ECO:0000256" key="2">
    <source>
        <dbReference type="ARBA" id="ARBA00022801"/>
    </source>
</evidence>
<comment type="caution">
    <text evidence="6">The sequence shown here is derived from an EMBL/GenBank/DDBJ whole genome shotgun (WGS) entry which is preliminary data.</text>
</comment>
<keyword evidence="2 4" id="KW-0378">Hydrolase</keyword>